<dbReference type="InterPro" id="IPR015421">
    <property type="entry name" value="PyrdxlP-dep_Trfase_major"/>
</dbReference>
<evidence type="ECO:0000259" key="4">
    <source>
        <dbReference type="Pfam" id="PF00225"/>
    </source>
</evidence>
<dbReference type="Pfam" id="PF20167">
    <property type="entry name" value="Transposase_32"/>
    <property type="match status" value="1"/>
</dbReference>
<dbReference type="Gene3D" id="3.40.640.10">
    <property type="entry name" value="Type I PLP-dependent aspartate aminotransferase-like (Major domain)"/>
    <property type="match status" value="1"/>
</dbReference>
<keyword evidence="3" id="KW-1133">Transmembrane helix</keyword>
<dbReference type="PANTHER" id="PTHR11773">
    <property type="entry name" value="GLYCINE DEHYDROGENASE, DECARBOXYLATING"/>
    <property type="match status" value="1"/>
</dbReference>
<keyword evidence="3" id="KW-0812">Transmembrane</keyword>
<dbReference type="SUPFAM" id="SSF53383">
    <property type="entry name" value="PLP-dependent transferases"/>
    <property type="match status" value="1"/>
</dbReference>
<evidence type="ECO:0000256" key="2">
    <source>
        <dbReference type="SAM" id="MobiDB-lite"/>
    </source>
</evidence>
<evidence type="ECO:0000313" key="6">
    <source>
        <dbReference type="EMBL" id="PHT42764.1"/>
    </source>
</evidence>
<dbReference type="Gene3D" id="3.40.850.10">
    <property type="entry name" value="Kinesin motor domain"/>
    <property type="match status" value="1"/>
</dbReference>
<keyword evidence="3" id="KW-0472">Membrane</keyword>
<evidence type="ECO:0000256" key="3">
    <source>
        <dbReference type="SAM" id="Phobius"/>
    </source>
</evidence>
<evidence type="ECO:0000256" key="1">
    <source>
        <dbReference type="ARBA" id="ARBA00023175"/>
    </source>
</evidence>
<dbReference type="InterPro" id="IPR046796">
    <property type="entry name" value="Transposase_32_dom"/>
</dbReference>
<dbReference type="PANTHER" id="PTHR11773:SF1">
    <property type="entry name" value="GLYCINE DEHYDROGENASE (DECARBOXYLATING), MITOCHONDRIAL"/>
    <property type="match status" value="1"/>
</dbReference>
<dbReference type="InterPro" id="IPR015424">
    <property type="entry name" value="PyrdxlP-dep_Trfase"/>
</dbReference>
<dbReference type="OrthoDB" id="1695665at2759"/>
<feature type="domain" description="Putative plant transposon protein" evidence="5">
    <location>
        <begin position="259"/>
        <end position="344"/>
    </location>
</feature>
<dbReference type="GO" id="GO:0008017">
    <property type="term" value="F:microtubule binding"/>
    <property type="evidence" value="ECO:0007669"/>
    <property type="project" value="InterPro"/>
</dbReference>
<gene>
    <name evidence="6" type="ORF">CQW23_16789</name>
</gene>
<keyword evidence="1" id="KW-0505">Motor protein</keyword>
<dbReference type="GO" id="GO:0048046">
    <property type="term" value="C:apoplast"/>
    <property type="evidence" value="ECO:0007669"/>
    <property type="project" value="TreeGrafter"/>
</dbReference>
<keyword evidence="7" id="KW-1185">Reference proteome</keyword>
<dbReference type="InterPro" id="IPR027417">
    <property type="entry name" value="P-loop_NTPase"/>
</dbReference>
<organism evidence="6 7">
    <name type="scientific">Capsicum baccatum</name>
    <name type="common">Peruvian pepper</name>
    <dbReference type="NCBI Taxonomy" id="33114"/>
    <lineage>
        <taxon>Eukaryota</taxon>
        <taxon>Viridiplantae</taxon>
        <taxon>Streptophyta</taxon>
        <taxon>Embryophyta</taxon>
        <taxon>Tracheophyta</taxon>
        <taxon>Spermatophyta</taxon>
        <taxon>Magnoliopsida</taxon>
        <taxon>eudicotyledons</taxon>
        <taxon>Gunneridae</taxon>
        <taxon>Pentapetalae</taxon>
        <taxon>asterids</taxon>
        <taxon>lamiids</taxon>
        <taxon>Solanales</taxon>
        <taxon>Solanaceae</taxon>
        <taxon>Solanoideae</taxon>
        <taxon>Capsiceae</taxon>
        <taxon>Capsicum</taxon>
    </lineage>
</organism>
<dbReference type="GO" id="GO:0009941">
    <property type="term" value="C:chloroplast envelope"/>
    <property type="evidence" value="ECO:0007669"/>
    <property type="project" value="TreeGrafter"/>
</dbReference>
<dbReference type="GO" id="GO:0016594">
    <property type="term" value="F:glycine binding"/>
    <property type="evidence" value="ECO:0007669"/>
    <property type="project" value="TreeGrafter"/>
</dbReference>
<evidence type="ECO:0000259" key="5">
    <source>
        <dbReference type="Pfam" id="PF20167"/>
    </source>
</evidence>
<sequence length="385" mass="42623">MHIFDSNVCPIIPEFGMSQNSASVNLGILQKYTTFGEMDTHRLTFLKSPSNMGHNKTQSGTDPGREGMTRFIFMSTDRAALLLKVVEVSTSKTVSLLTESGNSKNDLRLPTDNTLLALNLIDLAGSESSKNETTGLRRKEGSYINKSLLTLGTDWIFTTRSPMASGEFGIAAQLRGDHHCSLCIIPVLAYGTNPTSATMCGMKIVVVEKDAKGNINIDELRKAVEANKDKLATLMVTYPSKHGVYEEPSTREKAIEGHGVIKKGMLTFEAKFWWLLIIYQLFLIALNNLLTWEGATLVASMMSGYAIDFIAILQHEIHDREFGETINMPFPCMIQRLNDKDGVPELPRVDKRVHVMATMQINIMKDLACPGIPRKSREPAAVPLV</sequence>
<evidence type="ECO:0000313" key="7">
    <source>
        <dbReference type="Proteomes" id="UP000224567"/>
    </source>
</evidence>
<dbReference type="GO" id="GO:0005960">
    <property type="term" value="C:glycine cleavage complex"/>
    <property type="evidence" value="ECO:0007669"/>
    <property type="project" value="TreeGrafter"/>
</dbReference>
<feature type="compositionally biased region" description="Polar residues" evidence="2">
    <location>
        <begin position="47"/>
        <end position="61"/>
    </location>
</feature>
<dbReference type="GO" id="GO:0003777">
    <property type="term" value="F:microtubule motor activity"/>
    <property type="evidence" value="ECO:0007669"/>
    <property type="project" value="InterPro"/>
</dbReference>
<dbReference type="InterPro" id="IPR001752">
    <property type="entry name" value="Kinesin_motor_dom"/>
</dbReference>
<protein>
    <submittedName>
        <fullName evidence="6">Uncharacterized protein</fullName>
    </submittedName>
</protein>
<dbReference type="STRING" id="33114.A0A2G2WBY5"/>
<feature type="region of interest" description="Disordered" evidence="2">
    <location>
        <begin position="47"/>
        <end position="66"/>
    </location>
</feature>
<dbReference type="InterPro" id="IPR036961">
    <property type="entry name" value="Kinesin_motor_dom_sf"/>
</dbReference>
<dbReference type="AlphaFoldDB" id="A0A2G2WBY5"/>
<reference evidence="6 7" key="1">
    <citation type="journal article" date="2017" name="Genome Biol.">
        <title>New reference genome sequences of hot pepper reveal the massive evolution of plant disease-resistance genes by retroduplication.</title>
        <authorList>
            <person name="Kim S."/>
            <person name="Park J."/>
            <person name="Yeom S.I."/>
            <person name="Kim Y.M."/>
            <person name="Seo E."/>
            <person name="Kim K.T."/>
            <person name="Kim M.S."/>
            <person name="Lee J.M."/>
            <person name="Cheong K."/>
            <person name="Shin H.S."/>
            <person name="Kim S.B."/>
            <person name="Han K."/>
            <person name="Lee J."/>
            <person name="Park M."/>
            <person name="Lee H.A."/>
            <person name="Lee H.Y."/>
            <person name="Lee Y."/>
            <person name="Oh S."/>
            <person name="Lee J.H."/>
            <person name="Choi E."/>
            <person name="Choi E."/>
            <person name="Lee S.E."/>
            <person name="Jeon J."/>
            <person name="Kim H."/>
            <person name="Choi G."/>
            <person name="Song H."/>
            <person name="Lee J."/>
            <person name="Lee S.C."/>
            <person name="Kwon J.K."/>
            <person name="Lee H.Y."/>
            <person name="Koo N."/>
            <person name="Hong Y."/>
            <person name="Kim R.W."/>
            <person name="Kang W.H."/>
            <person name="Huh J.H."/>
            <person name="Kang B.C."/>
            <person name="Yang T.J."/>
            <person name="Lee Y.H."/>
            <person name="Bennetzen J.L."/>
            <person name="Choi D."/>
        </authorList>
    </citation>
    <scope>NUCLEOTIDE SEQUENCE [LARGE SCALE GENOMIC DNA]</scope>
    <source>
        <strain evidence="7">cv. PBC81</strain>
    </source>
</reference>
<dbReference type="InterPro" id="IPR020581">
    <property type="entry name" value="GDC_P"/>
</dbReference>
<dbReference type="GO" id="GO:0007018">
    <property type="term" value="P:microtubule-based movement"/>
    <property type="evidence" value="ECO:0007669"/>
    <property type="project" value="InterPro"/>
</dbReference>
<dbReference type="GO" id="GO:0030170">
    <property type="term" value="F:pyridoxal phosphate binding"/>
    <property type="evidence" value="ECO:0007669"/>
    <property type="project" value="TreeGrafter"/>
</dbReference>
<accession>A0A2G2WBY5</accession>
<dbReference type="GO" id="GO:0004375">
    <property type="term" value="F:glycine dehydrogenase (decarboxylating) activity"/>
    <property type="evidence" value="ECO:0007669"/>
    <property type="project" value="InterPro"/>
</dbReference>
<dbReference type="SUPFAM" id="SSF52540">
    <property type="entry name" value="P-loop containing nucleoside triphosphate hydrolases"/>
    <property type="match status" value="1"/>
</dbReference>
<dbReference type="Pfam" id="PF00225">
    <property type="entry name" value="Kinesin"/>
    <property type="match status" value="1"/>
</dbReference>
<dbReference type="Proteomes" id="UP000224567">
    <property type="component" value="Unassembled WGS sequence"/>
</dbReference>
<feature type="transmembrane region" description="Helical" evidence="3">
    <location>
        <begin position="272"/>
        <end position="290"/>
    </location>
</feature>
<dbReference type="GO" id="GO:0005739">
    <property type="term" value="C:mitochondrion"/>
    <property type="evidence" value="ECO:0007669"/>
    <property type="project" value="TreeGrafter"/>
</dbReference>
<proteinExistence type="predicted"/>
<dbReference type="GO" id="GO:0019464">
    <property type="term" value="P:glycine decarboxylation via glycine cleavage system"/>
    <property type="evidence" value="ECO:0007669"/>
    <property type="project" value="TreeGrafter"/>
</dbReference>
<dbReference type="EMBL" id="MLFT02000007">
    <property type="protein sequence ID" value="PHT42764.1"/>
    <property type="molecule type" value="Genomic_DNA"/>
</dbReference>
<reference evidence="7" key="2">
    <citation type="journal article" date="2017" name="J. Anim. Genet.">
        <title>Multiple reference genome sequences of hot pepper reveal the massive evolution of plant disease resistance genes by retroduplication.</title>
        <authorList>
            <person name="Kim S."/>
            <person name="Park J."/>
            <person name="Yeom S.-I."/>
            <person name="Kim Y.-M."/>
            <person name="Seo E."/>
            <person name="Kim K.-T."/>
            <person name="Kim M.-S."/>
            <person name="Lee J.M."/>
            <person name="Cheong K."/>
            <person name="Shin H.-S."/>
            <person name="Kim S.-B."/>
            <person name="Han K."/>
            <person name="Lee J."/>
            <person name="Park M."/>
            <person name="Lee H.-A."/>
            <person name="Lee H.-Y."/>
            <person name="Lee Y."/>
            <person name="Oh S."/>
            <person name="Lee J.H."/>
            <person name="Choi E."/>
            <person name="Choi E."/>
            <person name="Lee S.E."/>
            <person name="Jeon J."/>
            <person name="Kim H."/>
            <person name="Choi G."/>
            <person name="Song H."/>
            <person name="Lee J."/>
            <person name="Lee S.-C."/>
            <person name="Kwon J.-K."/>
            <person name="Lee H.-Y."/>
            <person name="Koo N."/>
            <person name="Hong Y."/>
            <person name="Kim R.W."/>
            <person name="Kang W.-H."/>
            <person name="Huh J.H."/>
            <person name="Kang B.-C."/>
            <person name="Yang T.-J."/>
            <person name="Lee Y.-H."/>
            <person name="Bennetzen J.L."/>
            <person name="Choi D."/>
        </authorList>
    </citation>
    <scope>NUCLEOTIDE SEQUENCE [LARGE SCALE GENOMIC DNA]</scope>
    <source>
        <strain evidence="7">cv. PBC81</strain>
    </source>
</reference>
<feature type="domain" description="Kinesin motor" evidence="4">
    <location>
        <begin position="113"/>
        <end position="153"/>
    </location>
</feature>
<name>A0A2G2WBY5_CAPBA</name>
<comment type="caution">
    <text evidence="6">The sequence shown here is derived from an EMBL/GenBank/DDBJ whole genome shotgun (WGS) entry which is preliminary data.</text>
</comment>
<dbReference type="GO" id="GO:0005524">
    <property type="term" value="F:ATP binding"/>
    <property type="evidence" value="ECO:0007669"/>
    <property type="project" value="InterPro"/>
</dbReference>